<evidence type="ECO:0000256" key="1">
    <source>
        <dbReference type="ARBA" id="ARBA00023002"/>
    </source>
</evidence>
<accession>A0ABZ1E1L2</accession>
<sequence>MRKVKLGRTDIEVSEICLGSMTWGSQDSEENGHAQLDYALERGVDFIDTAEMYPVNPVSKDTVGRTEEIIGNWLARTGKRQDVILATKITGEGGAAREGAAITGPAIRACVEDSLRRLQSDYIDLYQFHWPNRGSYHFRKTWSFAPDRQPAKSEIRANMVECLETLGALVREGKLRAFGLSNESAWGTAQFLELAEAGHGPRVASIQNEYSLMCRYYDLDLAELGVQEDVTLLAYSPLAAGILSGQYSGGAVPAGSRMAANGNLGGRANPRAFEIADLYVRIARDHGLDPITMAIAFTLDRPFPCLPIIGGRSVAQIGASIDAAGLVLSADVKEAIAKVHHDHPMPF</sequence>
<keyword evidence="4" id="KW-1185">Reference proteome</keyword>
<dbReference type="PANTHER" id="PTHR43364">
    <property type="entry name" value="NADH-SPECIFIC METHYLGLYOXAL REDUCTASE-RELATED"/>
    <property type="match status" value="1"/>
</dbReference>
<dbReference type="CDD" id="cd19094">
    <property type="entry name" value="AKR_Tas-like"/>
    <property type="match status" value="1"/>
</dbReference>
<reference evidence="3 4" key="1">
    <citation type="submission" date="2023-09" db="EMBL/GenBank/DDBJ databases">
        <title>Thioclava shenzhenensis sp. nov., a multidrug resistant bacteria-antagonizing species isolated from coastal seawater.</title>
        <authorList>
            <person name="Long M."/>
        </authorList>
    </citation>
    <scope>NUCLEOTIDE SEQUENCE [LARGE SCALE GENOMIC DNA]</scope>
    <source>
        <strain evidence="3 4">FTW29</strain>
    </source>
</reference>
<evidence type="ECO:0000313" key="4">
    <source>
        <dbReference type="Proteomes" id="UP001623290"/>
    </source>
</evidence>
<gene>
    <name evidence="3" type="ORF">RPE78_01475</name>
</gene>
<name>A0ABZ1E1L2_9RHOB</name>
<dbReference type="EMBL" id="CP135443">
    <property type="protein sequence ID" value="WRY33990.1"/>
    <property type="molecule type" value="Genomic_DNA"/>
</dbReference>
<proteinExistence type="predicted"/>
<dbReference type="PANTHER" id="PTHR43364:SF4">
    <property type="entry name" value="NAD(P)-LINKED OXIDOREDUCTASE SUPERFAMILY PROTEIN"/>
    <property type="match status" value="1"/>
</dbReference>
<dbReference type="InterPro" id="IPR050523">
    <property type="entry name" value="AKR_Detox_Biosynth"/>
</dbReference>
<dbReference type="SUPFAM" id="SSF51430">
    <property type="entry name" value="NAD(P)-linked oxidoreductase"/>
    <property type="match status" value="1"/>
</dbReference>
<protein>
    <submittedName>
        <fullName evidence="3">Aldo/keto reductase</fullName>
    </submittedName>
</protein>
<dbReference type="Pfam" id="PF00248">
    <property type="entry name" value="Aldo_ket_red"/>
    <property type="match status" value="1"/>
</dbReference>
<dbReference type="Gene3D" id="3.20.20.100">
    <property type="entry name" value="NADP-dependent oxidoreductase domain"/>
    <property type="match status" value="1"/>
</dbReference>
<feature type="domain" description="NADP-dependent oxidoreductase" evidence="2">
    <location>
        <begin position="15"/>
        <end position="339"/>
    </location>
</feature>
<dbReference type="Proteomes" id="UP001623290">
    <property type="component" value="Chromosome"/>
</dbReference>
<evidence type="ECO:0000259" key="2">
    <source>
        <dbReference type="Pfam" id="PF00248"/>
    </source>
</evidence>
<evidence type="ECO:0000313" key="3">
    <source>
        <dbReference type="EMBL" id="WRY33990.1"/>
    </source>
</evidence>
<organism evidence="3 4">
    <name type="scientific">Thioclava litoralis</name>
    <dbReference type="NCBI Taxonomy" id="3076557"/>
    <lineage>
        <taxon>Bacteria</taxon>
        <taxon>Pseudomonadati</taxon>
        <taxon>Pseudomonadota</taxon>
        <taxon>Alphaproteobacteria</taxon>
        <taxon>Rhodobacterales</taxon>
        <taxon>Paracoccaceae</taxon>
        <taxon>Thioclava</taxon>
    </lineage>
</organism>
<dbReference type="InterPro" id="IPR023210">
    <property type="entry name" value="NADP_OxRdtase_dom"/>
</dbReference>
<dbReference type="InterPro" id="IPR036812">
    <property type="entry name" value="NAD(P)_OxRdtase_dom_sf"/>
</dbReference>
<keyword evidence="1" id="KW-0560">Oxidoreductase</keyword>
<dbReference type="RefSeq" id="WP_406721030.1">
    <property type="nucleotide sequence ID" value="NZ_CP135443.1"/>
</dbReference>